<dbReference type="AlphaFoldDB" id="A0AAD8PVS5"/>
<organism evidence="2 3">
    <name type="scientific">Colletotrichum navitas</name>
    <dbReference type="NCBI Taxonomy" id="681940"/>
    <lineage>
        <taxon>Eukaryota</taxon>
        <taxon>Fungi</taxon>
        <taxon>Dikarya</taxon>
        <taxon>Ascomycota</taxon>
        <taxon>Pezizomycotina</taxon>
        <taxon>Sordariomycetes</taxon>
        <taxon>Hypocreomycetidae</taxon>
        <taxon>Glomerellales</taxon>
        <taxon>Glomerellaceae</taxon>
        <taxon>Colletotrichum</taxon>
        <taxon>Colletotrichum graminicola species complex</taxon>
    </lineage>
</organism>
<dbReference type="RefSeq" id="XP_060412026.1">
    <property type="nucleotide sequence ID" value="XM_060558296.1"/>
</dbReference>
<dbReference type="GeneID" id="85442536"/>
<dbReference type="Proteomes" id="UP001230504">
    <property type="component" value="Unassembled WGS sequence"/>
</dbReference>
<feature type="region of interest" description="Disordered" evidence="1">
    <location>
        <begin position="1"/>
        <end position="44"/>
    </location>
</feature>
<name>A0AAD8PVS5_9PEZI</name>
<feature type="compositionally biased region" description="Pro residues" evidence="1">
    <location>
        <begin position="1"/>
        <end position="10"/>
    </location>
</feature>
<comment type="caution">
    <text evidence="2">The sequence shown here is derived from an EMBL/GenBank/DDBJ whole genome shotgun (WGS) entry which is preliminary data.</text>
</comment>
<evidence type="ECO:0000313" key="3">
    <source>
        <dbReference type="Proteomes" id="UP001230504"/>
    </source>
</evidence>
<protein>
    <submittedName>
        <fullName evidence="2">Uncharacterized protein</fullName>
    </submittedName>
</protein>
<proteinExistence type="predicted"/>
<gene>
    <name evidence="2" type="ORF">LY79DRAFT_559936</name>
</gene>
<evidence type="ECO:0000256" key="1">
    <source>
        <dbReference type="SAM" id="MobiDB-lite"/>
    </source>
</evidence>
<sequence>MAKSPHPTPSAPISSPTAHEPPQPSDGRAHSSFTNWDHDQDPTNPFALVPAASYNTLVQLQPLTSRLLRGRRRLRRLLLPAQPGPDALHALLTGPVEPSDGSPRFARAFAAVVFAVLANHVRRMALPALGVSGFGAPIATLKLAAGSPAIFLKEEMEIGILGRNAGWEGASKVVGDIVGGFAVRGAVAGSPRRWGSEADKAMVVMAVVYCVWVLGCAEYVHARAVHTTGAEGDPPPLNLVRHPEGPRTPPGAGLLRHIRTLATPLPRGPVRLQAGARAR</sequence>
<accession>A0AAD8PVS5</accession>
<keyword evidence="3" id="KW-1185">Reference proteome</keyword>
<reference evidence="2" key="1">
    <citation type="submission" date="2021-06" db="EMBL/GenBank/DDBJ databases">
        <title>Comparative genomics, transcriptomics and evolutionary studies reveal genomic signatures of adaptation to plant cell wall in hemibiotrophic fungi.</title>
        <authorList>
            <consortium name="DOE Joint Genome Institute"/>
            <person name="Baroncelli R."/>
            <person name="Diaz J.F."/>
            <person name="Benocci T."/>
            <person name="Peng M."/>
            <person name="Battaglia E."/>
            <person name="Haridas S."/>
            <person name="Andreopoulos W."/>
            <person name="Labutti K."/>
            <person name="Pangilinan J."/>
            <person name="Floch G.L."/>
            <person name="Makela M.R."/>
            <person name="Henrissat B."/>
            <person name="Grigoriev I.V."/>
            <person name="Crouch J.A."/>
            <person name="De Vries R.P."/>
            <person name="Sukno S.A."/>
            <person name="Thon M.R."/>
        </authorList>
    </citation>
    <scope>NUCLEOTIDE SEQUENCE</scope>
    <source>
        <strain evidence="2">CBS 125086</strain>
    </source>
</reference>
<dbReference type="EMBL" id="JAHLJV010000049">
    <property type="protein sequence ID" value="KAK1584970.1"/>
    <property type="molecule type" value="Genomic_DNA"/>
</dbReference>
<evidence type="ECO:0000313" key="2">
    <source>
        <dbReference type="EMBL" id="KAK1584970.1"/>
    </source>
</evidence>